<dbReference type="EC" id="1.14.14.17" evidence="1"/>
<organism evidence="4 5">
    <name type="scientific">Myotis myotis</name>
    <name type="common">Greater mouse-eared bat</name>
    <name type="synonym">Vespertilio myotis</name>
    <dbReference type="NCBI Taxonomy" id="51298"/>
    <lineage>
        <taxon>Eukaryota</taxon>
        <taxon>Metazoa</taxon>
        <taxon>Chordata</taxon>
        <taxon>Craniata</taxon>
        <taxon>Vertebrata</taxon>
        <taxon>Euteleostomi</taxon>
        <taxon>Mammalia</taxon>
        <taxon>Eutheria</taxon>
        <taxon>Laurasiatheria</taxon>
        <taxon>Chiroptera</taxon>
        <taxon>Yangochiroptera</taxon>
        <taxon>Vespertilionidae</taxon>
        <taxon>Myotis</taxon>
    </lineage>
</organism>
<evidence type="ECO:0000313" key="4">
    <source>
        <dbReference type="EMBL" id="KAF6300925.1"/>
    </source>
</evidence>
<dbReference type="PANTHER" id="PTHR10835:SF0">
    <property type="entry name" value="SQUALENE MONOOXYGENASE"/>
    <property type="match status" value="1"/>
</dbReference>
<feature type="transmembrane region" description="Helical" evidence="2">
    <location>
        <begin position="128"/>
        <end position="145"/>
    </location>
</feature>
<dbReference type="Gene3D" id="3.50.50.60">
    <property type="entry name" value="FAD/NAD(P)-binding domain"/>
    <property type="match status" value="1"/>
</dbReference>
<evidence type="ECO:0000259" key="3">
    <source>
        <dbReference type="Pfam" id="PF01494"/>
    </source>
</evidence>
<dbReference type="EMBL" id="JABWUV010000016">
    <property type="protein sequence ID" value="KAF6300925.1"/>
    <property type="molecule type" value="Genomic_DNA"/>
</dbReference>
<dbReference type="GO" id="GO:0016126">
    <property type="term" value="P:sterol biosynthetic process"/>
    <property type="evidence" value="ECO:0007669"/>
    <property type="project" value="UniProtKB-UniRule"/>
</dbReference>
<dbReference type="VEuPathDB" id="HostDB:GeneID_118670987"/>
<reference evidence="4 5" key="1">
    <citation type="journal article" date="2020" name="Nature">
        <title>Six reference-quality genomes reveal evolution of bat adaptations.</title>
        <authorList>
            <person name="Jebb D."/>
            <person name="Huang Z."/>
            <person name="Pippel M."/>
            <person name="Hughes G.M."/>
            <person name="Lavrichenko K."/>
            <person name="Devanna P."/>
            <person name="Winkler S."/>
            <person name="Jermiin L.S."/>
            <person name="Skirmuntt E.C."/>
            <person name="Katzourakis A."/>
            <person name="Burkitt-Gray L."/>
            <person name="Ray D.A."/>
            <person name="Sullivan K.A.M."/>
            <person name="Roscito J.G."/>
            <person name="Kirilenko B.M."/>
            <person name="Davalos L.M."/>
            <person name="Corthals A.P."/>
            <person name="Power M.L."/>
            <person name="Jones G."/>
            <person name="Ransome R.D."/>
            <person name="Dechmann D.K.N."/>
            <person name="Locatelli A.G."/>
            <person name="Puechmaille S.J."/>
            <person name="Fedrigo O."/>
            <person name="Jarvis E.D."/>
            <person name="Hiller M."/>
            <person name="Vernes S.C."/>
            <person name="Myers E.W."/>
            <person name="Teeling E.C."/>
        </authorList>
    </citation>
    <scope>NUCLEOTIDE SEQUENCE [LARGE SCALE GENOMIC DNA]</scope>
    <source>
        <strain evidence="4">MMyoMyo1</strain>
        <tissue evidence="4">Flight muscle</tissue>
    </source>
</reference>
<dbReference type="GO" id="GO:0005789">
    <property type="term" value="C:endoplasmic reticulum membrane"/>
    <property type="evidence" value="ECO:0007669"/>
    <property type="project" value="UniProtKB-SubCell"/>
</dbReference>
<dbReference type="InterPro" id="IPR040125">
    <property type="entry name" value="Squalene_monox"/>
</dbReference>
<keyword evidence="2" id="KW-1133">Transmembrane helix</keyword>
<keyword evidence="1" id="KW-0256">Endoplasmic reticulum</keyword>
<dbReference type="PANTHER" id="PTHR10835">
    <property type="entry name" value="SQUALENE MONOOXYGENASE"/>
    <property type="match status" value="1"/>
</dbReference>
<gene>
    <name evidence="4" type="ORF">mMyoMyo1_018327</name>
</gene>
<sequence>MWTFLGLATFTYFYKKCGDVVTWANKELLLCVLVFLSLGLVLSYRCRARSRGGALPRRQQKGSQLAVFSDLLAALPFIGFFWAKSPPGTENNEQLGSRKCKKGTNISETTLIGAAASTSLSSQNDPEVIIVGSGVLGSALAAVLSRDGRKVTVIERDLQEPDRIVGEFLQPGGYHVLKDLGLEGRFILVLRSSVV</sequence>
<dbReference type="GO" id="GO:0004506">
    <property type="term" value="F:squalene monooxygenase activity"/>
    <property type="evidence" value="ECO:0007669"/>
    <property type="project" value="UniProtKB-UniRule"/>
</dbReference>
<evidence type="ECO:0000313" key="5">
    <source>
        <dbReference type="Proteomes" id="UP000527355"/>
    </source>
</evidence>
<accession>A0A7J7TK89</accession>
<proteinExistence type="inferred from homology"/>
<comment type="function">
    <text evidence="1">Catalyzes the stereospecific oxidation of squalene to (S)-2,3-epoxysqualene, and is considered to be a rate-limiting enzyme in steroid biosynthesis.</text>
</comment>
<name>A0A7J7TK89_MYOMY</name>
<keyword evidence="1" id="KW-0285">Flavoprotein</keyword>
<dbReference type="AlphaFoldDB" id="A0A7J7TK89"/>
<comment type="similarity">
    <text evidence="1">Belongs to the squalene monooxygenase family.</text>
</comment>
<keyword evidence="1" id="KW-0274">FAD</keyword>
<evidence type="ECO:0000256" key="1">
    <source>
        <dbReference type="RuleBase" id="RU367121"/>
    </source>
</evidence>
<protein>
    <recommendedName>
        <fullName evidence="1">Squalene monooxygenase</fullName>
        <ecNumber evidence="1">1.14.14.17</ecNumber>
    </recommendedName>
</protein>
<evidence type="ECO:0000256" key="2">
    <source>
        <dbReference type="SAM" id="Phobius"/>
    </source>
</evidence>
<comment type="caution">
    <text evidence="4">The sequence shown here is derived from an EMBL/GenBank/DDBJ whole genome shotgun (WGS) entry which is preliminary data.</text>
</comment>
<feature type="transmembrane region" description="Helical" evidence="2">
    <location>
        <begin position="20"/>
        <end position="44"/>
    </location>
</feature>
<feature type="transmembrane region" description="Helical" evidence="2">
    <location>
        <begin position="65"/>
        <end position="83"/>
    </location>
</feature>
<dbReference type="SUPFAM" id="SSF51905">
    <property type="entry name" value="FAD/NAD(P)-binding domain"/>
    <property type="match status" value="1"/>
</dbReference>
<comment type="catalytic activity">
    <reaction evidence="1">
        <text>squalene + reduced [NADPH--hemoprotein reductase] + O2 = (S)-2,3-epoxysqualene + oxidized [NADPH--hemoprotein reductase] + H2O + H(+)</text>
        <dbReference type="Rhea" id="RHEA:25282"/>
        <dbReference type="Rhea" id="RHEA-COMP:11964"/>
        <dbReference type="Rhea" id="RHEA-COMP:11965"/>
        <dbReference type="ChEBI" id="CHEBI:15377"/>
        <dbReference type="ChEBI" id="CHEBI:15378"/>
        <dbReference type="ChEBI" id="CHEBI:15379"/>
        <dbReference type="ChEBI" id="CHEBI:15440"/>
        <dbReference type="ChEBI" id="CHEBI:15441"/>
        <dbReference type="ChEBI" id="CHEBI:57618"/>
        <dbReference type="ChEBI" id="CHEBI:58210"/>
        <dbReference type="EC" id="1.14.14.17"/>
    </reaction>
</comment>
<dbReference type="Pfam" id="PF01494">
    <property type="entry name" value="FAD_binding_3"/>
    <property type="match status" value="1"/>
</dbReference>
<dbReference type="GO" id="GO:0008203">
    <property type="term" value="P:cholesterol metabolic process"/>
    <property type="evidence" value="ECO:0007669"/>
    <property type="project" value="TreeGrafter"/>
</dbReference>
<dbReference type="GO" id="GO:0071949">
    <property type="term" value="F:FAD binding"/>
    <property type="evidence" value="ECO:0007669"/>
    <property type="project" value="InterPro"/>
</dbReference>
<feature type="domain" description="FAD-binding" evidence="3">
    <location>
        <begin position="127"/>
        <end position="187"/>
    </location>
</feature>
<comment type="cofactor">
    <cofactor evidence="1">
        <name>FAD</name>
        <dbReference type="ChEBI" id="CHEBI:57692"/>
    </cofactor>
</comment>
<dbReference type="InterPro" id="IPR036188">
    <property type="entry name" value="FAD/NAD-bd_sf"/>
</dbReference>
<comment type="subcellular location">
    <subcellularLocation>
        <location evidence="1">Endoplasmic reticulum membrane</location>
        <topology evidence="1">Peripheral membrane protein</topology>
    </subcellularLocation>
</comment>
<keyword evidence="2" id="KW-0812">Transmembrane</keyword>
<dbReference type="Proteomes" id="UP000527355">
    <property type="component" value="Unassembled WGS sequence"/>
</dbReference>
<dbReference type="InterPro" id="IPR002938">
    <property type="entry name" value="FAD-bd"/>
</dbReference>
<dbReference type="UniPathway" id="UPA00767">
    <property type="reaction ID" value="UER00752"/>
</dbReference>
<keyword evidence="5" id="KW-1185">Reference proteome</keyword>
<keyword evidence="1 2" id="KW-0472">Membrane</keyword>
<keyword evidence="1" id="KW-0560">Oxidoreductase</keyword>